<evidence type="ECO:0000256" key="6">
    <source>
        <dbReference type="SAM" id="MobiDB-lite"/>
    </source>
</evidence>
<keyword evidence="5" id="KW-0333">Golgi apparatus</keyword>
<evidence type="ECO:0000259" key="8">
    <source>
        <dbReference type="Pfam" id="PF03016"/>
    </source>
</evidence>
<dbReference type="PANTHER" id="PTHR11062">
    <property type="entry name" value="EXOSTOSIN HEPARAN SULFATE GLYCOSYLTRANSFERASE -RELATED"/>
    <property type="match status" value="1"/>
</dbReference>
<dbReference type="AlphaFoldDB" id="A0AAV6XS64"/>
<dbReference type="Proteomes" id="UP000826271">
    <property type="component" value="Unassembled WGS sequence"/>
</dbReference>
<keyword evidence="10" id="KW-1185">Reference proteome</keyword>
<keyword evidence="7" id="KW-1133">Transmembrane helix</keyword>
<dbReference type="GO" id="GO:0000139">
    <property type="term" value="C:Golgi membrane"/>
    <property type="evidence" value="ECO:0007669"/>
    <property type="project" value="UniProtKB-SubCell"/>
</dbReference>
<feature type="region of interest" description="Disordered" evidence="6">
    <location>
        <begin position="65"/>
        <end position="91"/>
    </location>
</feature>
<feature type="compositionally biased region" description="Polar residues" evidence="6">
    <location>
        <begin position="474"/>
        <end position="483"/>
    </location>
</feature>
<evidence type="ECO:0000256" key="7">
    <source>
        <dbReference type="SAM" id="Phobius"/>
    </source>
</evidence>
<keyword evidence="7" id="KW-0472">Membrane</keyword>
<evidence type="ECO:0000256" key="5">
    <source>
        <dbReference type="ARBA" id="ARBA00023034"/>
    </source>
</evidence>
<dbReference type="EMBL" id="WHWC01000005">
    <property type="protein sequence ID" value="KAG8381855.1"/>
    <property type="molecule type" value="Genomic_DNA"/>
</dbReference>
<reference evidence="9" key="1">
    <citation type="submission" date="2019-10" db="EMBL/GenBank/DDBJ databases">
        <authorList>
            <person name="Zhang R."/>
            <person name="Pan Y."/>
            <person name="Wang J."/>
            <person name="Ma R."/>
            <person name="Yu S."/>
        </authorList>
    </citation>
    <scope>NUCLEOTIDE SEQUENCE</scope>
    <source>
        <strain evidence="9">LA-IB0</strain>
        <tissue evidence="9">Leaf</tissue>
    </source>
</reference>
<dbReference type="Pfam" id="PF03016">
    <property type="entry name" value="Exostosin_GT47"/>
    <property type="match status" value="1"/>
</dbReference>
<evidence type="ECO:0000313" key="10">
    <source>
        <dbReference type="Proteomes" id="UP000826271"/>
    </source>
</evidence>
<feature type="compositionally biased region" description="Polar residues" evidence="6">
    <location>
        <begin position="65"/>
        <end position="76"/>
    </location>
</feature>
<organism evidence="9 10">
    <name type="scientific">Buddleja alternifolia</name>
    <dbReference type="NCBI Taxonomy" id="168488"/>
    <lineage>
        <taxon>Eukaryota</taxon>
        <taxon>Viridiplantae</taxon>
        <taxon>Streptophyta</taxon>
        <taxon>Embryophyta</taxon>
        <taxon>Tracheophyta</taxon>
        <taxon>Spermatophyta</taxon>
        <taxon>Magnoliopsida</taxon>
        <taxon>eudicotyledons</taxon>
        <taxon>Gunneridae</taxon>
        <taxon>Pentapetalae</taxon>
        <taxon>asterids</taxon>
        <taxon>lamiids</taxon>
        <taxon>Lamiales</taxon>
        <taxon>Scrophulariaceae</taxon>
        <taxon>Buddlejeae</taxon>
        <taxon>Buddleja</taxon>
    </lineage>
</organism>
<feature type="transmembrane region" description="Helical" evidence="7">
    <location>
        <begin position="16"/>
        <end position="33"/>
    </location>
</feature>
<comment type="similarity">
    <text evidence="2">Belongs to the glycosyltransferase 47 family.</text>
</comment>
<feature type="region of interest" description="Disordered" evidence="6">
    <location>
        <begin position="205"/>
        <end position="256"/>
    </location>
</feature>
<feature type="region of interest" description="Disordered" evidence="6">
    <location>
        <begin position="474"/>
        <end position="493"/>
    </location>
</feature>
<evidence type="ECO:0000256" key="3">
    <source>
        <dbReference type="ARBA" id="ARBA00022676"/>
    </source>
</evidence>
<evidence type="ECO:0000256" key="2">
    <source>
        <dbReference type="ARBA" id="ARBA00010271"/>
    </source>
</evidence>
<comment type="caution">
    <text evidence="9">The sequence shown here is derived from an EMBL/GenBank/DDBJ whole genome shotgun (WGS) entry which is preliminary data.</text>
</comment>
<keyword evidence="3" id="KW-0808">Transferase</keyword>
<keyword evidence="3" id="KW-0328">Glycosyltransferase</keyword>
<gene>
    <name evidence="9" type="ORF">BUALT_Bualt05G0016100</name>
</gene>
<sequence length="656" mass="74977">MGYDFHRKCNVETRKVLWLIGLVLVSVVMIQYFELPYRDNFLSLLSYGKSYLRFSDANGDREFLGSQSDFKNSSSPKPVDRNIPGEDLMPENASKMNHTAEEETIERSISIAPEMASDIQFRVSAENGVDISPSPMSLAYPPVNVARDISPSVGSREETSLMFSGEISRIAPSPTSLDVLLAPMVSPSQSISHVDIGIALGVPMVASSPPNTINKNETSRDSRNSNTMKNDRAPSNEHSSVTNSLPPPTKEMPQSPVKSFVSISEMNDMLLRSRISSFSKIPLWPSPADQELMDARFRIENADIIRGHPGLYAPVYRNLSSFVRSYEMMEQRLKVYIYRNGKKPVFHQPRLKGIYASEGWFMKLMKASNRYVTSNPNEAHLFYLPFSSQLLVDYVYVKDSHTFRDINEYLKNYLDMIKTRYSFWNRTDGSDHFVVACHDWAPIETRRIMANCIRALCNSDVKEGFQFGKDVSLPETSVHSPNPSKEIGGSPPSGRKTLAFFAGKMHGYVRPILLKYWENKDPEMKIVGRMGKSSYIWHMKNSKYCICAKGYEVNSPRVVEALIYGCVPVIVSDNFVPPFFEILKWDSFSVFVPEKDIPNLKDILLSIPEKRYLVMQHRVKQVRQHFLWHSTPVKYDIFHMILHSIWYSRVFRLSPR</sequence>
<protein>
    <recommendedName>
        <fullName evidence="8">Exostosin GT47 domain-containing protein</fullName>
    </recommendedName>
</protein>
<proteinExistence type="inferred from homology"/>
<feature type="compositionally biased region" description="Basic and acidic residues" evidence="6">
    <location>
        <begin position="217"/>
        <end position="235"/>
    </location>
</feature>
<evidence type="ECO:0000313" key="9">
    <source>
        <dbReference type="EMBL" id="KAG8381855.1"/>
    </source>
</evidence>
<comment type="subcellular location">
    <subcellularLocation>
        <location evidence="1">Golgi apparatus membrane</location>
        <topology evidence="1">Single-pass type II membrane protein</topology>
    </subcellularLocation>
</comment>
<accession>A0AAV6XS64</accession>
<keyword evidence="4" id="KW-0735">Signal-anchor</keyword>
<name>A0AAV6XS64_9LAMI</name>
<dbReference type="PANTHER" id="PTHR11062:SF108">
    <property type="entry name" value="EXOSTOSIN FAMILY PROTEIN"/>
    <property type="match status" value="1"/>
</dbReference>
<evidence type="ECO:0000256" key="1">
    <source>
        <dbReference type="ARBA" id="ARBA00004323"/>
    </source>
</evidence>
<dbReference type="InterPro" id="IPR040911">
    <property type="entry name" value="Exostosin_GT47"/>
</dbReference>
<dbReference type="InterPro" id="IPR004263">
    <property type="entry name" value="Exostosin"/>
</dbReference>
<keyword evidence="7" id="KW-0812">Transmembrane</keyword>
<feature type="domain" description="Exostosin GT47" evidence="8">
    <location>
        <begin position="330"/>
        <end position="605"/>
    </location>
</feature>
<dbReference type="GO" id="GO:0016757">
    <property type="term" value="F:glycosyltransferase activity"/>
    <property type="evidence" value="ECO:0007669"/>
    <property type="project" value="UniProtKB-KW"/>
</dbReference>
<evidence type="ECO:0000256" key="4">
    <source>
        <dbReference type="ARBA" id="ARBA00022968"/>
    </source>
</evidence>